<dbReference type="Proteomes" id="UP000000763">
    <property type="component" value="Chromosome 6"/>
</dbReference>
<proteinExistence type="predicted"/>
<gene>
    <name evidence="2" type="ordered locus">Os06g0478500</name>
</gene>
<feature type="region of interest" description="Disordered" evidence="1">
    <location>
        <begin position="353"/>
        <end position="374"/>
    </location>
</feature>
<name>C7J3M7_ORYSJ</name>
<feature type="compositionally biased region" description="Polar residues" evidence="1">
    <location>
        <begin position="104"/>
        <end position="126"/>
    </location>
</feature>
<dbReference type="PANTHER" id="PTHR47481">
    <property type="match status" value="1"/>
</dbReference>
<dbReference type="EMBL" id="AP008212">
    <property type="protein sequence ID" value="BAH93519.1"/>
    <property type="molecule type" value="Genomic_DNA"/>
</dbReference>
<sequence length="374" mass="38739">MSTSDDAALSAAINSVTDAATSAIRKTLRPADDTVSPDDLAAAQALVEATTAATVKAVQDAISALVVRPSAATAAAASPSFSPTMVTIDAVALRAALGLPPTTPVDNTSGAPVDNSSGAPVDNTSGAPVDNTGPDLSSLFTALGLNPPQQHDNLPAGFVSGGAPSGADTVDALHAQAVSVLNVKALVPVVLDLGSANYSKCRCLFLITLSKYALSDHILSDAFPNNGAWARMDCVVLAWLYGTIAADLLETVLQPVVTARQVWLCLEQMFLGHHEQRAMQLWRDTRGELGDLVTDKQLVLAMLQCLNPKYENLQTILPFPTFVEARSQLILAEINKGSKVSTTASTALLATAGGNRSSTGGMNPAHATGFRNPS</sequence>
<organism evidence="2 3">
    <name type="scientific">Oryza sativa subsp. japonica</name>
    <name type="common">Rice</name>
    <dbReference type="NCBI Taxonomy" id="39947"/>
    <lineage>
        <taxon>Eukaryota</taxon>
        <taxon>Viridiplantae</taxon>
        <taxon>Streptophyta</taxon>
        <taxon>Embryophyta</taxon>
        <taxon>Tracheophyta</taxon>
        <taxon>Spermatophyta</taxon>
        <taxon>Magnoliopsida</taxon>
        <taxon>Liliopsida</taxon>
        <taxon>Poales</taxon>
        <taxon>Poaceae</taxon>
        <taxon>BOP clade</taxon>
        <taxon>Oryzoideae</taxon>
        <taxon>Oryzeae</taxon>
        <taxon>Oryzinae</taxon>
        <taxon>Oryza</taxon>
        <taxon>Oryza sativa</taxon>
    </lineage>
</organism>
<dbReference type="PANTHER" id="PTHR47481:SF41">
    <property type="entry name" value="COPIA-LIKE POLYPROTEIN_RETROTRANSPOSON"/>
    <property type="match status" value="1"/>
</dbReference>
<evidence type="ECO:0000313" key="3">
    <source>
        <dbReference type="Proteomes" id="UP000000763"/>
    </source>
</evidence>
<reference evidence="3" key="2">
    <citation type="journal article" date="2008" name="Nucleic Acids Res.">
        <title>The rice annotation project database (RAP-DB): 2008 update.</title>
        <authorList>
            <consortium name="The rice annotation project (RAP)"/>
        </authorList>
    </citation>
    <scope>GENOME REANNOTATION</scope>
    <source>
        <strain evidence="3">cv. Nipponbare</strain>
    </source>
</reference>
<accession>C7J3M7</accession>
<protein>
    <submittedName>
        <fullName evidence="2">Os06g0478500 protein</fullName>
    </submittedName>
</protein>
<evidence type="ECO:0000313" key="2">
    <source>
        <dbReference type="EMBL" id="BAH93519.1"/>
    </source>
</evidence>
<dbReference type="KEGG" id="dosa:Os06g0478500"/>
<dbReference type="AlphaFoldDB" id="C7J3M7"/>
<evidence type="ECO:0000256" key="1">
    <source>
        <dbReference type="SAM" id="MobiDB-lite"/>
    </source>
</evidence>
<feature type="region of interest" description="Disordered" evidence="1">
    <location>
        <begin position="103"/>
        <end position="127"/>
    </location>
</feature>
<reference evidence="2 3" key="1">
    <citation type="journal article" date="2005" name="Nature">
        <title>The map-based sequence of the rice genome.</title>
        <authorList>
            <consortium name="International rice genome sequencing project (IRGSP)"/>
            <person name="Matsumoto T."/>
            <person name="Wu J."/>
            <person name="Kanamori H."/>
            <person name="Katayose Y."/>
            <person name="Fujisawa M."/>
            <person name="Namiki N."/>
            <person name="Mizuno H."/>
            <person name="Yamamoto K."/>
            <person name="Antonio B.A."/>
            <person name="Baba T."/>
            <person name="Sakata K."/>
            <person name="Nagamura Y."/>
            <person name="Aoki H."/>
            <person name="Arikawa K."/>
            <person name="Arita K."/>
            <person name="Bito T."/>
            <person name="Chiden Y."/>
            <person name="Fujitsuka N."/>
            <person name="Fukunaka R."/>
            <person name="Hamada M."/>
            <person name="Harada C."/>
            <person name="Hayashi A."/>
            <person name="Hijishita S."/>
            <person name="Honda M."/>
            <person name="Hosokawa S."/>
            <person name="Ichikawa Y."/>
            <person name="Idonuma A."/>
            <person name="Iijima M."/>
            <person name="Ikeda M."/>
            <person name="Ikeno M."/>
            <person name="Ito K."/>
            <person name="Ito S."/>
            <person name="Ito T."/>
            <person name="Ito Y."/>
            <person name="Ito Y."/>
            <person name="Iwabuchi A."/>
            <person name="Kamiya K."/>
            <person name="Karasawa W."/>
            <person name="Kurita K."/>
            <person name="Katagiri S."/>
            <person name="Kikuta A."/>
            <person name="Kobayashi H."/>
            <person name="Kobayashi N."/>
            <person name="Machita K."/>
            <person name="Maehara T."/>
            <person name="Masukawa M."/>
            <person name="Mizubayashi T."/>
            <person name="Mukai Y."/>
            <person name="Nagasaki H."/>
            <person name="Nagata Y."/>
            <person name="Naito S."/>
            <person name="Nakashima M."/>
            <person name="Nakama Y."/>
            <person name="Nakamichi Y."/>
            <person name="Nakamura M."/>
            <person name="Meguro A."/>
            <person name="Negishi M."/>
            <person name="Ohta I."/>
            <person name="Ohta T."/>
            <person name="Okamoto M."/>
            <person name="Ono N."/>
            <person name="Saji S."/>
            <person name="Sakaguchi M."/>
            <person name="Sakai K."/>
            <person name="Shibata M."/>
            <person name="Shimokawa T."/>
            <person name="Song J."/>
            <person name="Takazaki Y."/>
            <person name="Terasawa K."/>
            <person name="Tsugane M."/>
            <person name="Tsuji K."/>
            <person name="Ueda S."/>
            <person name="Waki K."/>
            <person name="Yamagata H."/>
            <person name="Yamamoto M."/>
            <person name="Yamamoto S."/>
            <person name="Yamane H."/>
            <person name="Yoshiki S."/>
            <person name="Yoshihara R."/>
            <person name="Yukawa K."/>
            <person name="Zhong H."/>
            <person name="Yano M."/>
            <person name="Yuan Q."/>
            <person name="Ouyang S."/>
            <person name="Liu J."/>
            <person name="Jones K.M."/>
            <person name="Gansberger K."/>
            <person name="Moffat K."/>
            <person name="Hill J."/>
            <person name="Bera J."/>
            <person name="Fadrosh D."/>
            <person name="Jin S."/>
            <person name="Johri S."/>
            <person name="Kim M."/>
            <person name="Overton L."/>
            <person name="Reardon M."/>
            <person name="Tsitrin T."/>
            <person name="Vuong H."/>
            <person name="Weaver B."/>
            <person name="Ciecko A."/>
            <person name="Tallon L."/>
            <person name="Jackson J."/>
            <person name="Pai G."/>
            <person name="Aken S.V."/>
            <person name="Utterback T."/>
            <person name="Reidmuller S."/>
            <person name="Feldblyum T."/>
            <person name="Hsiao J."/>
            <person name="Zismann V."/>
            <person name="Iobst S."/>
            <person name="de Vazeille A.R."/>
            <person name="Buell C.R."/>
            <person name="Ying K."/>
            <person name="Li Y."/>
            <person name="Lu T."/>
            <person name="Huang Y."/>
            <person name="Zhao Q."/>
            <person name="Feng Q."/>
            <person name="Zhang L."/>
            <person name="Zhu J."/>
            <person name="Weng Q."/>
            <person name="Mu J."/>
            <person name="Lu Y."/>
            <person name="Fan D."/>
            <person name="Liu Y."/>
            <person name="Guan J."/>
            <person name="Zhang Y."/>
            <person name="Yu S."/>
            <person name="Liu X."/>
            <person name="Zhang Y."/>
            <person name="Hong G."/>
            <person name="Han B."/>
            <person name="Choisne N."/>
            <person name="Demange N."/>
            <person name="Orjeda G."/>
            <person name="Samain S."/>
            <person name="Cattolico L."/>
            <person name="Pelletier E."/>
            <person name="Couloux A."/>
            <person name="Segurens B."/>
            <person name="Wincker P."/>
            <person name="D'Hont A."/>
            <person name="Scarpelli C."/>
            <person name="Weissenbach J."/>
            <person name="Salanoubat M."/>
            <person name="Quetier F."/>
            <person name="Yu Y."/>
            <person name="Kim H.R."/>
            <person name="Rambo T."/>
            <person name="Currie J."/>
            <person name="Collura K."/>
            <person name="Luo M."/>
            <person name="Yang T."/>
            <person name="Ammiraju J.S.S."/>
            <person name="Engler F."/>
            <person name="Soderlund C."/>
            <person name="Wing R.A."/>
            <person name="Palmer L.E."/>
            <person name="de la Bastide M."/>
            <person name="Spiegel L."/>
            <person name="Nascimento L."/>
            <person name="Zutavern T."/>
            <person name="O'Shaughnessy A."/>
            <person name="Dike S."/>
            <person name="Dedhia N."/>
            <person name="Preston R."/>
            <person name="Balija V."/>
            <person name="McCombie W.R."/>
            <person name="Chow T."/>
            <person name="Chen H."/>
            <person name="Chung M."/>
            <person name="Chen C."/>
            <person name="Shaw J."/>
            <person name="Wu H."/>
            <person name="Hsiao K."/>
            <person name="Chao Y."/>
            <person name="Chu M."/>
            <person name="Cheng C."/>
            <person name="Hour A."/>
            <person name="Lee P."/>
            <person name="Lin S."/>
            <person name="Lin Y."/>
            <person name="Liou J."/>
            <person name="Liu S."/>
            <person name="Hsing Y."/>
            <person name="Raghuvanshi S."/>
            <person name="Mohanty A."/>
            <person name="Bharti A.K."/>
            <person name="Gaur A."/>
            <person name="Gupta V."/>
            <person name="Kumar D."/>
            <person name="Ravi V."/>
            <person name="Vij S."/>
            <person name="Kapur A."/>
            <person name="Khurana P."/>
            <person name="Khurana P."/>
            <person name="Khurana J.P."/>
            <person name="Tyagi A.K."/>
            <person name="Gaikwad K."/>
            <person name="Singh A."/>
            <person name="Dalal V."/>
            <person name="Srivastava S."/>
            <person name="Dixit A."/>
            <person name="Pal A.K."/>
            <person name="Ghazi I.A."/>
            <person name="Yadav M."/>
            <person name="Pandit A."/>
            <person name="Bhargava A."/>
            <person name="Sureshbabu K."/>
            <person name="Batra K."/>
            <person name="Sharma T.R."/>
            <person name="Mohapatra T."/>
            <person name="Singh N.K."/>
            <person name="Messing J."/>
            <person name="Nelson A.B."/>
            <person name="Fuks G."/>
            <person name="Kavchok S."/>
            <person name="Keizer G."/>
            <person name="Linton E."/>
            <person name="Llaca V."/>
            <person name="Song R."/>
            <person name="Tanyolac B."/>
            <person name="Young S."/>
            <person name="Ho-Il K."/>
            <person name="Hahn J.H."/>
            <person name="Sangsakoo G."/>
            <person name="Vanavichit A."/>
            <person name="de Mattos Luiz.A.T."/>
            <person name="Zimmer P.D."/>
            <person name="Malone G."/>
            <person name="Dellagostin O."/>
            <person name="de Oliveira A.C."/>
            <person name="Bevan M."/>
            <person name="Bancroft I."/>
            <person name="Minx P."/>
            <person name="Cordum H."/>
            <person name="Wilson R."/>
            <person name="Cheng Z."/>
            <person name="Jin W."/>
            <person name="Jiang J."/>
            <person name="Leong S.A."/>
            <person name="Iwama H."/>
            <person name="Gojobori T."/>
            <person name="Itoh T."/>
            <person name="Niimura Y."/>
            <person name="Fujii Y."/>
            <person name="Habara T."/>
            <person name="Sakai H."/>
            <person name="Sato Y."/>
            <person name="Wilson G."/>
            <person name="Kumar K."/>
            <person name="McCouch S."/>
            <person name="Juretic N."/>
            <person name="Hoen D."/>
            <person name="Wright S."/>
            <person name="Bruskiewich R."/>
            <person name="Bureau T."/>
            <person name="Miyao A."/>
            <person name="Hirochika H."/>
            <person name="Nishikawa T."/>
            <person name="Kadowaki K."/>
            <person name="Sugiura M."/>
            <person name="Burr B."/>
            <person name="Sasaki T."/>
        </authorList>
    </citation>
    <scope>NUCLEOTIDE SEQUENCE [LARGE SCALE GENOMIC DNA]</scope>
    <source>
        <strain evidence="3">cv. Nipponbare</strain>
    </source>
</reference>